<feature type="compositionally biased region" description="Basic and acidic residues" evidence="3">
    <location>
        <begin position="358"/>
        <end position="386"/>
    </location>
</feature>
<feature type="region of interest" description="Disordered" evidence="3">
    <location>
        <begin position="1"/>
        <end position="42"/>
    </location>
</feature>
<evidence type="ECO:0000256" key="2">
    <source>
        <dbReference type="ARBA" id="ARBA00023054"/>
    </source>
</evidence>
<gene>
    <name evidence="5" type="ORF">R5R35_014025</name>
</gene>
<feature type="compositionally biased region" description="Basic and acidic residues" evidence="3">
    <location>
        <begin position="205"/>
        <end position="238"/>
    </location>
</feature>
<evidence type="ECO:0000256" key="1">
    <source>
        <dbReference type="ARBA" id="ARBA00010126"/>
    </source>
</evidence>
<dbReference type="EMBL" id="JAZDUA010000034">
    <property type="protein sequence ID" value="KAK7871758.1"/>
    <property type="molecule type" value="Genomic_DNA"/>
</dbReference>
<dbReference type="AlphaFoldDB" id="A0AAN9WJ64"/>
<keyword evidence="2" id="KW-0175">Coiled coil</keyword>
<comment type="similarity">
    <text evidence="1">Belongs to the NSRP1 family.</text>
</comment>
<feature type="compositionally biased region" description="Basic residues" evidence="3">
    <location>
        <begin position="258"/>
        <end position="267"/>
    </location>
</feature>
<feature type="region of interest" description="Disordered" evidence="3">
    <location>
        <begin position="113"/>
        <end position="142"/>
    </location>
</feature>
<evidence type="ECO:0000313" key="6">
    <source>
        <dbReference type="Proteomes" id="UP001378592"/>
    </source>
</evidence>
<feature type="region of interest" description="Disordered" evidence="3">
    <location>
        <begin position="191"/>
        <end position="387"/>
    </location>
</feature>
<organism evidence="5 6">
    <name type="scientific">Gryllus longicercus</name>
    <dbReference type="NCBI Taxonomy" id="2509291"/>
    <lineage>
        <taxon>Eukaryota</taxon>
        <taxon>Metazoa</taxon>
        <taxon>Ecdysozoa</taxon>
        <taxon>Arthropoda</taxon>
        <taxon>Hexapoda</taxon>
        <taxon>Insecta</taxon>
        <taxon>Pterygota</taxon>
        <taxon>Neoptera</taxon>
        <taxon>Polyneoptera</taxon>
        <taxon>Orthoptera</taxon>
        <taxon>Ensifera</taxon>
        <taxon>Gryllidea</taxon>
        <taxon>Grylloidea</taxon>
        <taxon>Gryllidae</taxon>
        <taxon>Gryllinae</taxon>
        <taxon>Gryllus</taxon>
    </lineage>
</organism>
<dbReference type="PANTHER" id="PTHR31938">
    <property type="entry name" value="NUCLEAR SPECKLE SPLICING REGULATORY PROTEIN 1"/>
    <property type="match status" value="1"/>
</dbReference>
<feature type="compositionally biased region" description="Acidic residues" evidence="3">
    <location>
        <begin position="286"/>
        <end position="298"/>
    </location>
</feature>
<keyword evidence="6" id="KW-1185">Reference proteome</keyword>
<feature type="compositionally biased region" description="Basic and acidic residues" evidence="3">
    <location>
        <begin position="305"/>
        <end position="327"/>
    </location>
</feature>
<dbReference type="InterPro" id="IPR018612">
    <property type="entry name" value="NSRP1_N"/>
</dbReference>
<dbReference type="GO" id="GO:0000381">
    <property type="term" value="P:regulation of alternative mRNA splicing, via spliceosome"/>
    <property type="evidence" value="ECO:0007669"/>
    <property type="project" value="InterPro"/>
</dbReference>
<dbReference type="Proteomes" id="UP001378592">
    <property type="component" value="Unassembled WGS sequence"/>
</dbReference>
<name>A0AAN9WJ64_9ORTH</name>
<evidence type="ECO:0000313" key="5">
    <source>
        <dbReference type="EMBL" id="KAK7871758.1"/>
    </source>
</evidence>
<evidence type="ECO:0000256" key="3">
    <source>
        <dbReference type="SAM" id="MobiDB-lite"/>
    </source>
</evidence>
<accession>A0AAN9WJ64</accession>
<comment type="caution">
    <text evidence="5">The sequence shown here is derived from an EMBL/GenBank/DDBJ whole genome shotgun (WGS) entry which is preliminary data.</text>
</comment>
<proteinExistence type="inferred from homology"/>
<dbReference type="Pfam" id="PF09745">
    <property type="entry name" value="NSRP1_N"/>
    <property type="match status" value="1"/>
</dbReference>
<dbReference type="InterPro" id="IPR042816">
    <property type="entry name" value="Nsrp1"/>
</dbReference>
<evidence type="ECO:0000259" key="4">
    <source>
        <dbReference type="Pfam" id="PF09745"/>
    </source>
</evidence>
<dbReference type="PANTHER" id="PTHR31938:SF4">
    <property type="entry name" value="NUCLEAR SPECKLE SPLICING REGULATORY PROTEIN 1"/>
    <property type="match status" value="1"/>
</dbReference>
<reference evidence="5 6" key="1">
    <citation type="submission" date="2024-03" db="EMBL/GenBank/DDBJ databases">
        <title>The genome assembly and annotation of the cricket Gryllus longicercus Weissman &amp; Gray.</title>
        <authorList>
            <person name="Szrajer S."/>
            <person name="Gray D."/>
            <person name="Ylla G."/>
        </authorList>
    </citation>
    <scope>NUCLEOTIDE SEQUENCE [LARGE SCALE GENOMIC DNA]</scope>
    <source>
        <strain evidence="5">DAG 2021-001</strain>
        <tissue evidence="5">Whole body minus gut</tissue>
    </source>
</reference>
<feature type="domain" description="Nuclear speckle splicing regulatory protein 1 N-terminal" evidence="4">
    <location>
        <begin position="63"/>
        <end position="179"/>
    </location>
</feature>
<sequence length="422" mass="48523">MASNSKQYGLILPQKANQGLVRDRPSVFNDSSESEDDTGATDWVRKALKRESEKTFQKKQNQVNIQKALEEDPTVYQYDEVYDTIVEKKAELLQAKKQQDKKPRYIQSLLQQAEKRKREHERRNERIIQKEREAEGDKFKDKESFVTSAYRQKLEEFKKLDEEEMRQDAIEALTDVSKQKDLSGFYRHLYRQTVSGEQECVPVKQDPDDPTEKSSEKPEPANEETVFKSETEKNDERNVSPSGNGVLDSVDNSDKKNNSRRYRRRRNSSASSKSDDSTKQRTTDNVDADSDFSVDSDSSESGSDESIKGEGQGYKKNEKKDVDKVESDATAENSSKGEKENSGNNQKKRSNEDLVDTTNKKIKVEKTVEKEEVNPEMKVLKQEKKPSVPKPNIWIKRTVGDVFESALQRYYQRKADKLASKG</sequence>
<protein>
    <recommendedName>
        <fullName evidence="4">Nuclear speckle splicing regulatory protein 1 N-terminal domain-containing protein</fullName>
    </recommendedName>
</protein>
<feature type="compositionally biased region" description="Basic and acidic residues" evidence="3">
    <location>
        <begin position="273"/>
        <end position="284"/>
    </location>
</feature>